<dbReference type="SMART" id="SM00857">
    <property type="entry name" value="Resolvase"/>
    <property type="match status" value="1"/>
</dbReference>
<dbReference type="Proteomes" id="UP000005707">
    <property type="component" value="Unassembled WGS sequence"/>
</dbReference>
<dbReference type="PROSITE" id="PS51736">
    <property type="entry name" value="RECOMBINASES_3"/>
    <property type="match status" value="1"/>
</dbReference>
<dbReference type="SUPFAM" id="SSF53041">
    <property type="entry name" value="Resolvase-like"/>
    <property type="match status" value="1"/>
</dbReference>
<dbReference type="Pfam" id="PF13408">
    <property type="entry name" value="Zn_ribbon_recom"/>
    <property type="match status" value="1"/>
</dbReference>
<feature type="domain" description="Recombinase" evidence="8">
    <location>
        <begin position="160"/>
        <end position="284"/>
    </location>
</feature>
<dbReference type="STRING" id="1033810.HLPCO_001497"/>
<dbReference type="InterPro" id="IPR006118">
    <property type="entry name" value="Recombinase_CS"/>
</dbReference>
<reference evidence="9 10" key="1">
    <citation type="journal article" date="2011" name="J. Bacteriol.">
        <title>Genome sequence of Haloplasma contractile, an unusual contractile bacterium from a deep-sea anoxic brine lake.</title>
        <authorList>
            <person name="Antunes A."/>
            <person name="Alam I."/>
            <person name="El Dorry H."/>
            <person name="Siam R."/>
            <person name="Robertson A."/>
            <person name="Bajic V.B."/>
            <person name="Stingl U."/>
        </authorList>
    </citation>
    <scope>NUCLEOTIDE SEQUENCE [LARGE SCALE GENOMIC DNA]</scope>
    <source>
        <strain evidence="9 10">SSD-17B</strain>
    </source>
</reference>
<dbReference type="GO" id="GO:0015074">
    <property type="term" value="P:DNA integration"/>
    <property type="evidence" value="ECO:0007669"/>
    <property type="project" value="UniProtKB-KW"/>
</dbReference>
<dbReference type="InterPro" id="IPR050639">
    <property type="entry name" value="SSR_resolvase"/>
</dbReference>
<dbReference type="Gene3D" id="3.40.50.1390">
    <property type="entry name" value="Resolvase, N-terminal catalytic domain"/>
    <property type="match status" value="1"/>
</dbReference>
<dbReference type="FunCoup" id="F7PT73">
    <property type="interactions" value="1"/>
</dbReference>
<proteinExistence type="predicted"/>
<feature type="domain" description="Resolvase/invertase-type recombinase catalytic" evidence="7">
    <location>
        <begin position="5"/>
        <end position="152"/>
    </location>
</feature>
<dbReference type="InterPro" id="IPR011109">
    <property type="entry name" value="DNA_bind_recombinase_dom"/>
</dbReference>
<evidence type="ECO:0000313" key="9">
    <source>
        <dbReference type="EMBL" id="ERJ12511.1"/>
    </source>
</evidence>
<dbReference type="InterPro" id="IPR036162">
    <property type="entry name" value="Resolvase-like_N_sf"/>
</dbReference>
<reference evidence="9 10" key="2">
    <citation type="journal article" date="2013" name="PLoS ONE">
        <title>INDIGO - INtegrated Data Warehouse of MIcrobial GenOmes with Examples from the Red Sea Extremophiles.</title>
        <authorList>
            <person name="Alam I."/>
            <person name="Antunes A."/>
            <person name="Kamau A.A."/>
            <person name="Ba Alawi W."/>
            <person name="Kalkatawi M."/>
            <person name="Stingl U."/>
            <person name="Bajic V.B."/>
        </authorList>
    </citation>
    <scope>NUCLEOTIDE SEQUENCE [LARGE SCALE GENOMIC DNA]</scope>
    <source>
        <strain evidence="9 10">SSD-17B</strain>
    </source>
</reference>
<dbReference type="RefSeq" id="WP_008824910.1">
    <property type="nucleotide sequence ID" value="NZ_AFNU02000004.1"/>
</dbReference>
<dbReference type="AlphaFoldDB" id="F7PT73"/>
<organism evidence="9 10">
    <name type="scientific">Haloplasma contractile SSD-17B</name>
    <dbReference type="NCBI Taxonomy" id="1033810"/>
    <lineage>
        <taxon>Bacteria</taxon>
        <taxon>Bacillati</taxon>
        <taxon>Mycoplasmatota</taxon>
        <taxon>Mollicutes</taxon>
        <taxon>Haloplasmatales</taxon>
        <taxon>Haloplasmataceae</taxon>
        <taxon>Haloplasma</taxon>
    </lineage>
</organism>
<dbReference type="GO" id="GO:0003677">
    <property type="term" value="F:DNA binding"/>
    <property type="evidence" value="ECO:0007669"/>
    <property type="project" value="UniProtKB-KW"/>
</dbReference>
<evidence type="ECO:0000256" key="1">
    <source>
        <dbReference type="ARBA" id="ARBA00022908"/>
    </source>
</evidence>
<dbReference type="PANTHER" id="PTHR30461">
    <property type="entry name" value="DNA-INVERTASE FROM LAMBDOID PROPHAGE"/>
    <property type="match status" value="1"/>
</dbReference>
<keyword evidence="10" id="KW-1185">Reference proteome</keyword>
<dbReference type="PANTHER" id="PTHR30461:SF23">
    <property type="entry name" value="DNA RECOMBINASE-RELATED"/>
    <property type="match status" value="1"/>
</dbReference>
<name>F7PT73_9MOLU</name>
<keyword evidence="3" id="KW-0233">DNA recombination</keyword>
<dbReference type="EMBL" id="AFNU02000004">
    <property type="protein sequence ID" value="ERJ12511.1"/>
    <property type="molecule type" value="Genomic_DNA"/>
</dbReference>
<evidence type="ECO:0000256" key="4">
    <source>
        <dbReference type="PIRSR" id="PIRSR606118-50"/>
    </source>
</evidence>
<dbReference type="OrthoDB" id="9781670at2"/>
<evidence type="ECO:0000256" key="6">
    <source>
        <dbReference type="SAM" id="Coils"/>
    </source>
</evidence>
<keyword evidence="1" id="KW-0229">DNA integration</keyword>
<protein>
    <submittedName>
        <fullName evidence="9">Site-specific recombinase protein</fullName>
    </submittedName>
</protein>
<dbReference type="eggNOG" id="COG1961">
    <property type="taxonomic scope" value="Bacteria"/>
</dbReference>
<dbReference type="GO" id="GO:0000150">
    <property type="term" value="F:DNA strand exchange activity"/>
    <property type="evidence" value="ECO:0007669"/>
    <property type="project" value="InterPro"/>
</dbReference>
<keyword evidence="6" id="KW-0175">Coiled coil</keyword>
<evidence type="ECO:0000259" key="8">
    <source>
        <dbReference type="PROSITE" id="PS51737"/>
    </source>
</evidence>
<comment type="caution">
    <text evidence="9">The sequence shown here is derived from an EMBL/GenBank/DDBJ whole genome shotgun (WGS) entry which is preliminary data.</text>
</comment>
<evidence type="ECO:0000256" key="2">
    <source>
        <dbReference type="ARBA" id="ARBA00023125"/>
    </source>
</evidence>
<dbReference type="InterPro" id="IPR025827">
    <property type="entry name" value="Zn_ribbon_recom_dom"/>
</dbReference>
<evidence type="ECO:0000313" key="10">
    <source>
        <dbReference type="Proteomes" id="UP000005707"/>
    </source>
</evidence>
<dbReference type="Pfam" id="PF07508">
    <property type="entry name" value="Recombinase"/>
    <property type="match status" value="1"/>
</dbReference>
<keyword evidence="2" id="KW-0238">DNA-binding</keyword>
<evidence type="ECO:0000256" key="5">
    <source>
        <dbReference type="PROSITE-ProRule" id="PRU10137"/>
    </source>
</evidence>
<feature type="active site" description="O-(5'-phospho-DNA)-serine intermediate" evidence="4 5">
    <location>
        <position position="13"/>
    </location>
</feature>
<sequence length="532" mass="61344">MKSKKIGLYIRVSSDKQVEEGFSLEAQKDKLIGLANYEKKDYIIYKDGGISGKNTDDRMELKRLLEDVDAGILEAVYVTKISRLARNSRDLENILHEFKKNNVTFKSIGDGIDTSLQMGEAMAKFLGIFAEMERNLIIEQTRTGAERRAREGKIYGSGPIMGYDRDYSGRKTKIVVNEEEKQIIQQIYNLYLGGHGYKAIANRLNKNGYRTKKNSLFAINTIKTILSNPLYAGYIQYGKYKDWNIKRRKGRTEDPIFVEGEHEAIIAKEDWDKVQEQMKNNPRRKLAPVGKYILAGVLCCPECGSKVVGTKSVRKNKEGKRIEHLYYTCSQFHNKGVTACHSNGVRVDLIDKIAFKKIAKDLNSEELTQNLYEYIKNNTINMDSDKGQLRRLEIRIDELEKKKQKLRQLSIKELITDKELEEDLATIAAEINQYKQSIEELNIETKIKHREELDITIDDVKSFLKNISILFNTKNENKRLKVKELVGLIVDKIEIIDKSKADMKIDLKFDDILYRSINPSFPQGETFEYKKS</sequence>
<dbReference type="CDD" id="cd03768">
    <property type="entry name" value="SR_ResInv"/>
    <property type="match status" value="1"/>
</dbReference>
<evidence type="ECO:0000259" key="7">
    <source>
        <dbReference type="PROSITE" id="PS51736"/>
    </source>
</evidence>
<feature type="coiled-coil region" evidence="6">
    <location>
        <begin position="382"/>
        <end position="444"/>
    </location>
</feature>
<accession>F7PT73</accession>
<dbReference type="InParanoid" id="F7PT73"/>
<dbReference type="InterPro" id="IPR038109">
    <property type="entry name" value="DNA_bind_recomb_sf"/>
</dbReference>
<gene>
    <name evidence="9" type="primary">int</name>
    <name evidence="9" type="ORF">HLPCO_001497</name>
</gene>
<dbReference type="PROSITE" id="PS51737">
    <property type="entry name" value="RECOMBINASE_DNA_BIND"/>
    <property type="match status" value="1"/>
</dbReference>
<dbReference type="PROSITE" id="PS00397">
    <property type="entry name" value="RECOMBINASES_1"/>
    <property type="match status" value="1"/>
</dbReference>
<dbReference type="Pfam" id="PF00239">
    <property type="entry name" value="Resolvase"/>
    <property type="match status" value="1"/>
</dbReference>
<dbReference type="InterPro" id="IPR006119">
    <property type="entry name" value="Resolv_N"/>
</dbReference>
<dbReference type="Gene3D" id="3.90.1750.20">
    <property type="entry name" value="Putative Large Serine Recombinase, Chain B, Domain 2"/>
    <property type="match status" value="1"/>
</dbReference>
<evidence type="ECO:0000256" key="3">
    <source>
        <dbReference type="ARBA" id="ARBA00023172"/>
    </source>
</evidence>